<dbReference type="Proteomes" id="UP000031838">
    <property type="component" value="Chromosome 1"/>
</dbReference>
<feature type="region of interest" description="Disordered" evidence="5">
    <location>
        <begin position="348"/>
        <end position="393"/>
    </location>
</feature>
<keyword evidence="4 6" id="KW-0472">Membrane</keyword>
<dbReference type="Gene3D" id="1.10.287.1260">
    <property type="match status" value="1"/>
</dbReference>
<dbReference type="PANTHER" id="PTHR30566">
    <property type="entry name" value="YNAI-RELATED MECHANOSENSITIVE ION CHANNEL"/>
    <property type="match status" value="1"/>
</dbReference>
<keyword evidence="3 6" id="KW-1133">Transmembrane helix</keyword>
<dbReference type="EMBL" id="CP002580">
    <property type="protein sequence ID" value="AJK46815.1"/>
    <property type="molecule type" value="Genomic_DNA"/>
</dbReference>
<name>A0A0B6S0H1_BURPL</name>
<keyword evidence="9" id="KW-1185">Reference proteome</keyword>
<keyword evidence="2 6" id="KW-0812">Transmembrane</keyword>
<protein>
    <submittedName>
        <fullName evidence="8">Mechanosensitive ion channel family protein</fullName>
    </submittedName>
</protein>
<evidence type="ECO:0000313" key="9">
    <source>
        <dbReference type="Proteomes" id="UP000031838"/>
    </source>
</evidence>
<dbReference type="SUPFAM" id="SSF50182">
    <property type="entry name" value="Sm-like ribonucleoproteins"/>
    <property type="match status" value="1"/>
</dbReference>
<dbReference type="OrthoDB" id="9792218at2"/>
<feature type="transmembrane region" description="Helical" evidence="6">
    <location>
        <begin position="65"/>
        <end position="82"/>
    </location>
</feature>
<accession>A0A0B6S0H1</accession>
<evidence type="ECO:0000256" key="5">
    <source>
        <dbReference type="SAM" id="MobiDB-lite"/>
    </source>
</evidence>
<feature type="transmembrane region" description="Helical" evidence="6">
    <location>
        <begin position="141"/>
        <end position="162"/>
    </location>
</feature>
<dbReference type="AlphaFoldDB" id="A0A0B6S0H1"/>
<reference evidence="9" key="1">
    <citation type="submission" date="2011-03" db="EMBL/GenBank/DDBJ databases">
        <authorList>
            <person name="Voget S."/>
            <person name="Streit W.R."/>
            <person name="Jaeger K.E."/>
            <person name="Daniel R."/>
        </authorList>
    </citation>
    <scope>NUCLEOTIDE SEQUENCE [LARGE SCALE GENOMIC DNA]</scope>
    <source>
        <strain evidence="9">PG1</strain>
    </source>
</reference>
<feature type="domain" description="Mechanosensitive ion channel MscS" evidence="7">
    <location>
        <begin position="190"/>
        <end position="256"/>
    </location>
</feature>
<evidence type="ECO:0000256" key="2">
    <source>
        <dbReference type="ARBA" id="ARBA00022692"/>
    </source>
</evidence>
<organism evidence="8 9">
    <name type="scientific">Burkholderia plantarii</name>
    <dbReference type="NCBI Taxonomy" id="41899"/>
    <lineage>
        <taxon>Bacteria</taxon>
        <taxon>Pseudomonadati</taxon>
        <taxon>Pseudomonadota</taxon>
        <taxon>Betaproteobacteria</taxon>
        <taxon>Burkholderiales</taxon>
        <taxon>Burkholderiaceae</taxon>
        <taxon>Burkholderia</taxon>
    </lineage>
</organism>
<feature type="compositionally biased region" description="Low complexity" evidence="5">
    <location>
        <begin position="371"/>
        <end position="393"/>
    </location>
</feature>
<evidence type="ECO:0000256" key="3">
    <source>
        <dbReference type="ARBA" id="ARBA00022989"/>
    </source>
</evidence>
<dbReference type="InterPro" id="IPR006685">
    <property type="entry name" value="MscS_channel_2nd"/>
</dbReference>
<comment type="subcellular location">
    <subcellularLocation>
        <location evidence="1">Membrane</location>
    </subcellularLocation>
</comment>
<reference evidence="8 9" key="2">
    <citation type="journal article" date="2016" name="Appl. Microbiol. Biotechnol.">
        <title>Mutations improving production and secretion of extracellular lipase by Burkholderia glumae PG1.</title>
        <authorList>
            <person name="Knapp A."/>
            <person name="Voget S."/>
            <person name="Gao R."/>
            <person name="Zaburannyi N."/>
            <person name="Krysciak D."/>
            <person name="Breuer M."/>
            <person name="Hauer B."/>
            <person name="Streit W.R."/>
            <person name="Muller R."/>
            <person name="Daniel R."/>
            <person name="Jaeger K.E."/>
        </authorList>
    </citation>
    <scope>NUCLEOTIDE SEQUENCE [LARGE SCALE GENOMIC DNA]</scope>
    <source>
        <strain evidence="8 9">PG1</strain>
    </source>
</reference>
<dbReference type="GO" id="GO:0008381">
    <property type="term" value="F:mechanosensitive monoatomic ion channel activity"/>
    <property type="evidence" value="ECO:0007669"/>
    <property type="project" value="UniProtKB-ARBA"/>
</dbReference>
<evidence type="ECO:0000259" key="7">
    <source>
        <dbReference type="Pfam" id="PF00924"/>
    </source>
</evidence>
<dbReference type="InterPro" id="IPR010920">
    <property type="entry name" value="LSM_dom_sf"/>
</dbReference>
<dbReference type="RefSeq" id="WP_042625241.1">
    <property type="nucleotide sequence ID" value="NZ_BSTO01000002.1"/>
</dbReference>
<dbReference type="Pfam" id="PF00924">
    <property type="entry name" value="MS_channel_2nd"/>
    <property type="match status" value="1"/>
</dbReference>
<evidence type="ECO:0000256" key="1">
    <source>
        <dbReference type="ARBA" id="ARBA00004370"/>
    </source>
</evidence>
<dbReference type="KEGG" id="bpla:bpln_1g22230"/>
<proteinExistence type="predicted"/>
<feature type="transmembrane region" description="Helical" evidence="6">
    <location>
        <begin position="23"/>
        <end position="45"/>
    </location>
</feature>
<evidence type="ECO:0000256" key="6">
    <source>
        <dbReference type="SAM" id="Phobius"/>
    </source>
</evidence>
<feature type="transmembrane region" description="Helical" evidence="6">
    <location>
        <begin position="94"/>
        <end position="120"/>
    </location>
</feature>
<dbReference type="InterPro" id="IPR023408">
    <property type="entry name" value="MscS_beta-dom_sf"/>
</dbReference>
<evidence type="ECO:0000313" key="8">
    <source>
        <dbReference type="EMBL" id="AJK46815.1"/>
    </source>
</evidence>
<sequence length="393" mass="42501">MTTMLDQLAAIADAPLHSWPGTLLVAVLLLATVTGIHWLGARVVIPLARPYPFMSVIVRYIDRPALAVLAFLALEFLSLQVADELSHSGGLRTLSAVGLIVSLTWLLMRLAAATGEAIVLAHPVDTPNNLEARRIHTQARVLARSVMVVIVIIGTGAALMTFPNVRQIGASLLASAGVAGLVAGIAARPVLGNLIAGLQIGLSQPIRLDDVVVIQGEWGRIEEITGTYVSVRLWDQRRLVVPLQWFIENPFQNWTRNSAEIIGTVFLFVDYRTPLAPLRDELARIVTSAPEWDGRVQVLQVTDATERSIQLRALVSSPDSSLSWDLRCRVREGLIAFLQTHYPDSLPRGRMELATPGSGDTPNLPSWLPGEPASSTAANTPADPTATETVSVR</sequence>
<gene>
    <name evidence="8" type="ORF">BGL_1c23110</name>
</gene>
<evidence type="ECO:0000256" key="4">
    <source>
        <dbReference type="ARBA" id="ARBA00023136"/>
    </source>
</evidence>
<dbReference type="PANTHER" id="PTHR30566:SF25">
    <property type="entry name" value="INNER MEMBRANE PROTEIN"/>
    <property type="match status" value="1"/>
</dbReference>
<dbReference type="Gene3D" id="2.30.30.60">
    <property type="match status" value="1"/>
</dbReference>
<dbReference type="KEGG" id="bgp:BGL_1c23110"/>
<dbReference type="HOGENOM" id="CLU_021080_0_0_4"/>
<dbReference type="GO" id="GO:0016020">
    <property type="term" value="C:membrane"/>
    <property type="evidence" value="ECO:0007669"/>
    <property type="project" value="UniProtKB-SubCell"/>
</dbReference>